<dbReference type="Proteomes" id="UP000662373">
    <property type="component" value="Unassembled WGS sequence"/>
</dbReference>
<protein>
    <recommendedName>
        <fullName evidence="1">Translation initiation factor IF- 2 domain-containing protein</fullName>
    </recommendedName>
</protein>
<comment type="caution">
    <text evidence="2">The sequence shown here is derived from an EMBL/GenBank/DDBJ whole genome shotgun (WGS) entry which is preliminary data.</text>
</comment>
<dbReference type="AlphaFoldDB" id="A0A934NL30"/>
<dbReference type="InterPro" id="IPR023115">
    <property type="entry name" value="TIF_IF2_dom3"/>
</dbReference>
<sequence>EAGPSIPVEILGLDGTPDAGDEMSVLSDEKKAREVALFRQGKFREVKLARAHAGKLENIFENMGQAEKKTLNIVLKSDVRGSLEALNG</sequence>
<gene>
    <name evidence="2" type="ORF">JEM65_21830</name>
</gene>
<proteinExistence type="predicted"/>
<evidence type="ECO:0000313" key="2">
    <source>
        <dbReference type="EMBL" id="MBJ7883260.1"/>
    </source>
</evidence>
<dbReference type="EMBL" id="JAEHJZ010000474">
    <property type="protein sequence ID" value="MBJ7883260.1"/>
    <property type="molecule type" value="Genomic_DNA"/>
</dbReference>
<dbReference type="SUPFAM" id="SSF52156">
    <property type="entry name" value="Initiation factor IF2/eIF5b, domain 3"/>
    <property type="match status" value="1"/>
</dbReference>
<accession>A0A934NL30</accession>
<feature type="non-terminal residue" evidence="2">
    <location>
        <position position="88"/>
    </location>
</feature>
<dbReference type="Pfam" id="PF11987">
    <property type="entry name" value="IF-2"/>
    <property type="match status" value="1"/>
</dbReference>
<reference evidence="2 3" key="1">
    <citation type="submission" date="2020-09" db="EMBL/GenBank/DDBJ databases">
        <title>Draft genome of Gelidibacter salicanalis PAMC21136.</title>
        <authorList>
            <person name="Park H."/>
        </authorList>
    </citation>
    <scope>NUCLEOTIDE SEQUENCE [LARGE SCALE GENOMIC DNA]</scope>
    <source>
        <strain evidence="2 3">PAMC21136</strain>
    </source>
</reference>
<organism evidence="2 3">
    <name type="scientific">Gelidibacter salicanalis</name>
    <dbReference type="NCBI Taxonomy" id="291193"/>
    <lineage>
        <taxon>Bacteria</taxon>
        <taxon>Pseudomonadati</taxon>
        <taxon>Bacteroidota</taxon>
        <taxon>Flavobacteriia</taxon>
        <taxon>Flavobacteriales</taxon>
        <taxon>Flavobacteriaceae</taxon>
        <taxon>Gelidibacter</taxon>
    </lineage>
</organism>
<keyword evidence="3" id="KW-1185">Reference proteome</keyword>
<evidence type="ECO:0000259" key="1">
    <source>
        <dbReference type="Pfam" id="PF11987"/>
    </source>
</evidence>
<evidence type="ECO:0000313" key="3">
    <source>
        <dbReference type="Proteomes" id="UP000662373"/>
    </source>
</evidence>
<name>A0A934NL30_9FLAO</name>
<feature type="domain" description="Translation initiation factor IF- 2" evidence="1">
    <location>
        <begin position="47"/>
        <end position="87"/>
    </location>
</feature>
<dbReference type="Gene3D" id="2.40.30.10">
    <property type="entry name" value="Translation factors"/>
    <property type="match status" value="1"/>
</dbReference>
<feature type="non-terminal residue" evidence="2">
    <location>
        <position position="1"/>
    </location>
</feature>
<dbReference type="InterPro" id="IPR036925">
    <property type="entry name" value="TIF_IF2_dom3_sf"/>
</dbReference>